<dbReference type="PIRSF" id="PIRSF000915">
    <property type="entry name" value="PGP-type_phosphatase"/>
    <property type="match status" value="1"/>
</dbReference>
<comment type="cofactor">
    <cofactor evidence="1">
        <name>Mg(2+)</name>
        <dbReference type="ChEBI" id="CHEBI:18420"/>
    </cofactor>
</comment>
<dbReference type="SFLD" id="SFLDG01139">
    <property type="entry name" value="C2.A:_Pyridoxal_Phosphate_Phos"/>
    <property type="match status" value="1"/>
</dbReference>
<dbReference type="SUPFAM" id="SSF56784">
    <property type="entry name" value="HAD-like"/>
    <property type="match status" value="1"/>
</dbReference>
<dbReference type="NCBIfam" id="TIGR01460">
    <property type="entry name" value="HAD-SF-IIA"/>
    <property type="match status" value="1"/>
</dbReference>
<evidence type="ECO:0000256" key="1">
    <source>
        <dbReference type="ARBA" id="ARBA00001946"/>
    </source>
</evidence>
<evidence type="ECO:0000256" key="4">
    <source>
        <dbReference type="ARBA" id="ARBA00022801"/>
    </source>
</evidence>
<dbReference type="CDD" id="cd07530">
    <property type="entry name" value="HAD_Pase_UmpH-like"/>
    <property type="match status" value="1"/>
</dbReference>
<dbReference type="RefSeq" id="WP_306976042.1">
    <property type="nucleotide sequence ID" value="NZ_JAUSTQ010000005.1"/>
</dbReference>
<dbReference type="InterPro" id="IPR006357">
    <property type="entry name" value="HAD-SF_hydro_IIA"/>
</dbReference>
<proteinExistence type="inferred from homology"/>
<dbReference type="InterPro" id="IPR036412">
    <property type="entry name" value="HAD-like_sf"/>
</dbReference>
<dbReference type="NCBIfam" id="TIGR01457">
    <property type="entry name" value="HAD-SF-IIA-hyp2"/>
    <property type="match status" value="1"/>
</dbReference>
<evidence type="ECO:0000256" key="5">
    <source>
        <dbReference type="ARBA" id="ARBA00022842"/>
    </source>
</evidence>
<evidence type="ECO:0000313" key="7">
    <source>
        <dbReference type="Proteomes" id="UP001224359"/>
    </source>
</evidence>
<dbReference type="PANTHER" id="PTHR19288">
    <property type="entry name" value="4-NITROPHENYLPHOSPHATASE-RELATED"/>
    <property type="match status" value="1"/>
</dbReference>
<keyword evidence="4 6" id="KW-0378">Hydrolase</keyword>
<dbReference type="EMBL" id="JAUSTQ010000005">
    <property type="protein sequence ID" value="MDQ0159511.1"/>
    <property type="molecule type" value="Genomic_DNA"/>
</dbReference>
<comment type="similarity">
    <text evidence="2">Belongs to the HAD-like hydrolase superfamily. NagD family.</text>
</comment>
<dbReference type="Pfam" id="PF13242">
    <property type="entry name" value="Hydrolase_like"/>
    <property type="match status" value="1"/>
</dbReference>
<evidence type="ECO:0000313" key="6">
    <source>
        <dbReference type="EMBL" id="MDQ0159511.1"/>
    </source>
</evidence>
<keyword evidence="7" id="KW-1185">Reference proteome</keyword>
<dbReference type="InterPro" id="IPR023214">
    <property type="entry name" value="HAD_sf"/>
</dbReference>
<comment type="caution">
    <text evidence="6">The sequence shown here is derived from an EMBL/GenBank/DDBJ whole genome shotgun (WGS) entry which is preliminary data.</text>
</comment>
<sequence>MAKYQAYLIDLDGTMYRGNAPIPEAADFIRSLQSESIPFRFVTNNSSRTRYKTMEKLKENGIQAEESHILTPSIIAADYIKSQQEDARVFKIGEHGVEEALHSRGLKITEESPDYVLVGIDRHVTYHKLKEACLHIQKGAQFIATNPDLRVPTEEGFVPGNGAYVELIRHVTKTEPIVVGKPDSLMIELALDELNLPHRDVIMVGDNYDTDIMAGIEAGIDTLHVETGVTSRDDLKKVSIQPTYSVKSLADWKQF</sequence>
<dbReference type="Proteomes" id="UP001224359">
    <property type="component" value="Unassembled WGS sequence"/>
</dbReference>
<dbReference type="Gene3D" id="3.40.50.1000">
    <property type="entry name" value="HAD superfamily/HAD-like"/>
    <property type="match status" value="2"/>
</dbReference>
<dbReference type="InterPro" id="IPR006354">
    <property type="entry name" value="HAD-SF_hydro_IIA_hyp1"/>
</dbReference>
<evidence type="ECO:0000256" key="3">
    <source>
        <dbReference type="ARBA" id="ARBA00022723"/>
    </source>
</evidence>
<dbReference type="PANTHER" id="PTHR19288:SF46">
    <property type="entry name" value="HALOACID DEHALOGENASE-LIKE HYDROLASE DOMAIN-CONTAINING PROTEIN 2"/>
    <property type="match status" value="1"/>
</dbReference>
<protein>
    <submittedName>
        <fullName evidence="6">4-nitrophenyl phosphatase</fullName>
        <ecNumber evidence="6">3.1.3.41</ecNumber>
    </submittedName>
</protein>
<evidence type="ECO:0000256" key="2">
    <source>
        <dbReference type="ARBA" id="ARBA00006696"/>
    </source>
</evidence>
<accession>A0ABT9VEZ1</accession>
<reference evidence="6 7" key="1">
    <citation type="submission" date="2023-07" db="EMBL/GenBank/DDBJ databases">
        <title>Genomic Encyclopedia of Type Strains, Phase IV (KMG-IV): sequencing the most valuable type-strain genomes for metagenomic binning, comparative biology and taxonomic classification.</title>
        <authorList>
            <person name="Goeker M."/>
        </authorList>
    </citation>
    <scope>NUCLEOTIDE SEQUENCE [LARGE SCALE GENOMIC DNA]</scope>
    <source>
        <strain evidence="6 7">DSM 16460</strain>
    </source>
</reference>
<dbReference type="SFLD" id="SFLDS00003">
    <property type="entry name" value="Haloacid_Dehalogenase"/>
    <property type="match status" value="1"/>
</dbReference>
<organism evidence="6 7">
    <name type="scientific">Alkalibacillus salilacus</name>
    <dbReference type="NCBI Taxonomy" id="284582"/>
    <lineage>
        <taxon>Bacteria</taxon>
        <taxon>Bacillati</taxon>
        <taxon>Bacillota</taxon>
        <taxon>Bacilli</taxon>
        <taxon>Bacillales</taxon>
        <taxon>Bacillaceae</taxon>
        <taxon>Alkalibacillus</taxon>
    </lineage>
</organism>
<keyword evidence="3" id="KW-0479">Metal-binding</keyword>
<dbReference type="EC" id="3.1.3.41" evidence="6"/>
<dbReference type="GO" id="GO:0016787">
    <property type="term" value="F:hydrolase activity"/>
    <property type="evidence" value="ECO:0007669"/>
    <property type="project" value="UniProtKB-KW"/>
</dbReference>
<dbReference type="Pfam" id="PF13344">
    <property type="entry name" value="Hydrolase_6"/>
    <property type="match status" value="1"/>
</dbReference>
<keyword evidence="5" id="KW-0460">Magnesium</keyword>
<name>A0ABT9VEZ1_9BACI</name>
<gene>
    <name evidence="6" type="ORF">J2S77_001495</name>
</gene>